<evidence type="ECO:0000256" key="1">
    <source>
        <dbReference type="SAM" id="MobiDB-lite"/>
    </source>
</evidence>
<dbReference type="Proteomes" id="UP000253790">
    <property type="component" value="Chromosome"/>
</dbReference>
<gene>
    <name evidence="3" type="ORF">DV701_05945</name>
</gene>
<evidence type="ECO:0008006" key="5">
    <source>
        <dbReference type="Google" id="ProtNLM"/>
    </source>
</evidence>
<evidence type="ECO:0000256" key="2">
    <source>
        <dbReference type="SAM" id="SignalP"/>
    </source>
</evidence>
<evidence type="ECO:0000313" key="3">
    <source>
        <dbReference type="EMBL" id="AXH95726.1"/>
    </source>
</evidence>
<keyword evidence="2" id="KW-0732">Signal</keyword>
<dbReference type="KEGG" id="orn:DV701_05945"/>
<feature type="chain" id="PRO_5038644973" description="Lipoprotein" evidence="2">
    <location>
        <begin position="22"/>
        <end position="234"/>
    </location>
</feature>
<organism evidence="3 4">
    <name type="scientific">Ornithinimicrobium avium</name>
    <dbReference type="NCBI Taxonomy" id="2283195"/>
    <lineage>
        <taxon>Bacteria</taxon>
        <taxon>Bacillati</taxon>
        <taxon>Actinomycetota</taxon>
        <taxon>Actinomycetes</taxon>
        <taxon>Micrococcales</taxon>
        <taxon>Ornithinimicrobiaceae</taxon>
        <taxon>Ornithinimicrobium</taxon>
    </lineage>
</organism>
<dbReference type="EMBL" id="CP031229">
    <property type="protein sequence ID" value="AXH95726.1"/>
    <property type="molecule type" value="Genomic_DNA"/>
</dbReference>
<dbReference type="AlphaFoldDB" id="A0A345NL18"/>
<dbReference type="PROSITE" id="PS51257">
    <property type="entry name" value="PROKAR_LIPOPROTEIN"/>
    <property type="match status" value="1"/>
</dbReference>
<dbReference type="RefSeq" id="WP_114927491.1">
    <property type="nucleotide sequence ID" value="NZ_CP031229.1"/>
</dbReference>
<name>A0A345NL18_9MICO</name>
<keyword evidence="4" id="KW-1185">Reference proteome</keyword>
<dbReference type="OrthoDB" id="4827228at2"/>
<sequence>MRKQTTARIWVLALACGLALAACDGGGTGPDTTTTAADTQEPSTGPDTTAGPTDDSAVSSEPVAAPIIPDEVVAELDAAVAAEDSPIASTASQTAGLPPGGTLDVLQLERTEDGGYLLRVRLSYEQETRLSADEHRSLSLDGEQTFVDGIRLVDDEADRYALPTVYSPMDDEQVDATERFRCLCSSLNGEIPPNGQILSALYGPLGQDADPQTLSVEVPGFEPIKDVPVSATTG</sequence>
<protein>
    <recommendedName>
        <fullName evidence="5">Lipoprotein</fullName>
    </recommendedName>
</protein>
<feature type="region of interest" description="Disordered" evidence="1">
    <location>
        <begin position="31"/>
        <end position="60"/>
    </location>
</feature>
<reference evidence="3 4" key="1">
    <citation type="submission" date="2018-07" db="EMBL/GenBank/DDBJ databases">
        <title>Complete genome sequencing of Ornithinimicrobium sp. AMA3305.</title>
        <authorList>
            <person name="Bae J.-W."/>
        </authorList>
    </citation>
    <scope>NUCLEOTIDE SEQUENCE [LARGE SCALE GENOMIC DNA]</scope>
    <source>
        <strain evidence="3 4">AMA3305</strain>
    </source>
</reference>
<feature type="signal peptide" evidence="2">
    <location>
        <begin position="1"/>
        <end position="21"/>
    </location>
</feature>
<proteinExistence type="predicted"/>
<accession>A0A345NL18</accession>
<feature type="compositionally biased region" description="Low complexity" evidence="1">
    <location>
        <begin position="31"/>
        <end position="57"/>
    </location>
</feature>
<evidence type="ECO:0000313" key="4">
    <source>
        <dbReference type="Proteomes" id="UP000253790"/>
    </source>
</evidence>